<dbReference type="InterPro" id="IPR000644">
    <property type="entry name" value="CBS_dom"/>
</dbReference>
<dbReference type="Proteomes" id="UP000034166">
    <property type="component" value="Unassembled WGS sequence"/>
</dbReference>
<dbReference type="RefSeq" id="WP_046524532.1">
    <property type="nucleotide sequence ID" value="NZ_LAYY01000016.1"/>
</dbReference>
<dbReference type="InterPro" id="IPR046342">
    <property type="entry name" value="CBS_dom_sf"/>
</dbReference>
<evidence type="ECO:0000313" key="3">
    <source>
        <dbReference type="EMBL" id="KKK37194.1"/>
    </source>
</evidence>
<comment type="caution">
    <text evidence="3">The sequence shown here is derived from an EMBL/GenBank/DDBJ whole genome shotgun (WGS) entry which is preliminary data.</text>
</comment>
<dbReference type="NCBIfam" id="NF038387">
    <property type="entry name" value="CBS_CbpA"/>
    <property type="match status" value="1"/>
</dbReference>
<accession>A0A0M2SRI3</accession>
<feature type="domain" description="CBS" evidence="2">
    <location>
        <begin position="7"/>
        <end position="67"/>
    </location>
</feature>
<dbReference type="PROSITE" id="PS51371">
    <property type="entry name" value="CBS"/>
    <property type="match status" value="1"/>
</dbReference>
<dbReference type="OrthoDB" id="1706107at2"/>
<dbReference type="Pfam" id="PF00571">
    <property type="entry name" value="CBS"/>
    <property type="match status" value="2"/>
</dbReference>
<evidence type="ECO:0000259" key="2">
    <source>
        <dbReference type="PROSITE" id="PS51371"/>
    </source>
</evidence>
<sequence>MLIKHQMISKQDVRYCDETFSLGQALSFLNETGFRCVPVLDKSHTLYKGNIYKVDILEYREGRSLDEPIGLLVTDQETAIMENESFLQAFFTLKRFPYLPVVKENGQFAGLLTHAAVLELLEEAWGLHRGSYTLTIGSYGTRGTLAKMTAIISKYSDIQGVITLDSSSYHASLIRRVLFTLPKNTPMETLEKIKQQLDKNGCRVIGVEYH</sequence>
<organism evidence="3 4">
    <name type="scientific">Mesobacillus campisalis</name>
    <dbReference type="NCBI Taxonomy" id="1408103"/>
    <lineage>
        <taxon>Bacteria</taxon>
        <taxon>Bacillati</taxon>
        <taxon>Bacillota</taxon>
        <taxon>Bacilli</taxon>
        <taxon>Bacillales</taxon>
        <taxon>Bacillaceae</taxon>
        <taxon>Mesobacillus</taxon>
    </lineage>
</organism>
<name>A0A0M2SRI3_9BACI</name>
<evidence type="ECO:0000256" key="1">
    <source>
        <dbReference type="PROSITE-ProRule" id="PRU00703"/>
    </source>
</evidence>
<dbReference type="EMBL" id="LAYY01000016">
    <property type="protein sequence ID" value="KKK37194.1"/>
    <property type="molecule type" value="Genomic_DNA"/>
</dbReference>
<dbReference type="PATRIC" id="fig|1408103.3.peg.3291"/>
<proteinExistence type="predicted"/>
<evidence type="ECO:0000313" key="4">
    <source>
        <dbReference type="Proteomes" id="UP000034166"/>
    </source>
</evidence>
<keyword evidence="4" id="KW-1185">Reference proteome</keyword>
<dbReference type="SUPFAM" id="SSF54631">
    <property type="entry name" value="CBS-domain pair"/>
    <property type="match status" value="1"/>
</dbReference>
<reference evidence="3 4" key="1">
    <citation type="submission" date="2015-04" db="EMBL/GenBank/DDBJ databases">
        <title>Taxonomic description and genome sequence of Bacillus campisalis sp. nov., a novel member of the genus Bacillus isolated from solar saltern.</title>
        <authorList>
            <person name="Mathan Kumar R."/>
            <person name="Kaur G."/>
            <person name="Kumar A."/>
            <person name="Singh N.K."/>
            <person name="Kaur N."/>
            <person name="Kumar N."/>
            <person name="Mayilraj S."/>
        </authorList>
    </citation>
    <scope>NUCLEOTIDE SEQUENCE [LARGE SCALE GENOMIC DNA]</scope>
    <source>
        <strain evidence="3 4">SA2-6</strain>
    </source>
</reference>
<dbReference type="InterPro" id="IPR017036">
    <property type="entry name" value="Lmo0553-like"/>
</dbReference>
<dbReference type="PIRSF" id="PIRSF035040">
    <property type="entry name" value="UCP035040_CBS_Lmo0553"/>
    <property type="match status" value="1"/>
</dbReference>
<dbReference type="AlphaFoldDB" id="A0A0M2SRI3"/>
<protein>
    <recommendedName>
        <fullName evidence="2">CBS domain-containing protein</fullName>
    </recommendedName>
</protein>
<keyword evidence="1" id="KW-0129">CBS domain</keyword>
<dbReference type="CDD" id="cd02205">
    <property type="entry name" value="CBS_pair_SF"/>
    <property type="match status" value="1"/>
</dbReference>
<dbReference type="Gene3D" id="3.10.580.10">
    <property type="entry name" value="CBS-domain"/>
    <property type="match status" value="1"/>
</dbReference>
<gene>
    <name evidence="3" type="ORF">WQ57_14650</name>
</gene>